<proteinExistence type="inferred from homology"/>
<dbReference type="OrthoDB" id="9760225at2"/>
<dbReference type="GO" id="GO:0043165">
    <property type="term" value="P:Gram-negative-bacterium-type cell outer membrane assembly"/>
    <property type="evidence" value="ECO:0007669"/>
    <property type="project" value="UniProtKB-UniRule"/>
</dbReference>
<feature type="domain" description="LptD C-terminal" evidence="2">
    <location>
        <begin position="328"/>
        <end position="761"/>
    </location>
</feature>
<dbReference type="EMBL" id="BJZV01000008">
    <property type="protein sequence ID" value="GEP10055.1"/>
    <property type="molecule type" value="Genomic_DNA"/>
</dbReference>
<dbReference type="InterPro" id="IPR020889">
    <property type="entry name" value="LipoPS_assembly_LptD"/>
</dbReference>
<keyword evidence="1" id="KW-0472">Membrane</keyword>
<dbReference type="HAMAP" id="MF_01411">
    <property type="entry name" value="LPS_assembly_LptD"/>
    <property type="match status" value="1"/>
</dbReference>
<name>A0A512JJA6_9HYPH</name>
<dbReference type="Pfam" id="PF04453">
    <property type="entry name" value="LptD"/>
    <property type="match status" value="1"/>
</dbReference>
<comment type="caution">
    <text evidence="3">The sequence shown here is derived from an EMBL/GenBank/DDBJ whole genome shotgun (WGS) entry which is preliminary data.</text>
</comment>
<evidence type="ECO:0000259" key="2">
    <source>
        <dbReference type="Pfam" id="PF04453"/>
    </source>
</evidence>
<evidence type="ECO:0000313" key="4">
    <source>
        <dbReference type="Proteomes" id="UP000321750"/>
    </source>
</evidence>
<organism evidence="3 4">
    <name type="scientific">Methylobacterium gnaphalii</name>
    <dbReference type="NCBI Taxonomy" id="1010610"/>
    <lineage>
        <taxon>Bacteria</taxon>
        <taxon>Pseudomonadati</taxon>
        <taxon>Pseudomonadota</taxon>
        <taxon>Alphaproteobacteria</taxon>
        <taxon>Hyphomicrobiales</taxon>
        <taxon>Methylobacteriaceae</taxon>
        <taxon>Methylobacterium</taxon>
    </lineage>
</organism>
<dbReference type="GO" id="GO:0015920">
    <property type="term" value="P:lipopolysaccharide transport"/>
    <property type="evidence" value="ECO:0007669"/>
    <property type="project" value="InterPro"/>
</dbReference>
<protein>
    <recommendedName>
        <fullName evidence="1">LPS-assembly protein LptD</fullName>
    </recommendedName>
</protein>
<evidence type="ECO:0000313" key="3">
    <source>
        <dbReference type="EMBL" id="GEP10055.1"/>
    </source>
</evidence>
<dbReference type="Gene3D" id="2.60.450.10">
    <property type="entry name" value="Lipopolysaccharide (LPS) transport protein A like domain"/>
    <property type="match status" value="1"/>
</dbReference>
<dbReference type="InterPro" id="IPR050218">
    <property type="entry name" value="LptD"/>
</dbReference>
<dbReference type="GO" id="GO:0009279">
    <property type="term" value="C:cell outer membrane"/>
    <property type="evidence" value="ECO:0007669"/>
    <property type="project" value="UniProtKB-SubCell"/>
</dbReference>
<dbReference type="GO" id="GO:1990351">
    <property type="term" value="C:transporter complex"/>
    <property type="evidence" value="ECO:0007669"/>
    <property type="project" value="TreeGrafter"/>
</dbReference>
<gene>
    <name evidence="1 3" type="primary">lptD</name>
    <name evidence="3" type="ORF">MGN01_19000</name>
</gene>
<keyword evidence="1" id="KW-0732">Signal</keyword>
<reference evidence="3 4" key="1">
    <citation type="submission" date="2019-07" db="EMBL/GenBank/DDBJ databases">
        <title>Whole genome shotgun sequence of Methylobacterium gnaphalii NBRC 107716.</title>
        <authorList>
            <person name="Hosoyama A."/>
            <person name="Uohara A."/>
            <person name="Ohji S."/>
            <person name="Ichikawa N."/>
        </authorList>
    </citation>
    <scope>NUCLEOTIDE SEQUENCE [LARGE SCALE GENOMIC DNA]</scope>
    <source>
        <strain evidence="3 4">NBRC 107716</strain>
    </source>
</reference>
<dbReference type="PANTHER" id="PTHR30189">
    <property type="entry name" value="LPS-ASSEMBLY PROTEIN"/>
    <property type="match status" value="1"/>
</dbReference>
<keyword evidence="4" id="KW-1185">Reference proteome</keyword>
<comment type="similarity">
    <text evidence="1">Belongs to the LptD family.</text>
</comment>
<comment type="function">
    <text evidence="1">Involved in the assembly of lipopolysaccharide (LPS) at the surface of the outer membrane.</text>
</comment>
<comment type="subunit">
    <text evidence="1">Component of the lipopolysaccharide transport and assembly complex.</text>
</comment>
<dbReference type="AlphaFoldDB" id="A0A512JJA6"/>
<dbReference type="InterPro" id="IPR007543">
    <property type="entry name" value="LptD_C"/>
</dbReference>
<dbReference type="Proteomes" id="UP000321750">
    <property type="component" value="Unassembled WGS sequence"/>
</dbReference>
<keyword evidence="1" id="KW-0998">Cell outer membrane</keyword>
<evidence type="ECO:0000256" key="1">
    <source>
        <dbReference type="HAMAP-Rule" id="MF_01411"/>
    </source>
</evidence>
<comment type="caution">
    <text evidence="1">Lacks conserved residue(s) required for the propagation of feature annotation.</text>
</comment>
<dbReference type="PANTHER" id="PTHR30189:SF1">
    <property type="entry name" value="LPS-ASSEMBLY PROTEIN LPTD"/>
    <property type="match status" value="1"/>
</dbReference>
<comment type="subcellular location">
    <subcellularLocation>
        <location evidence="1">Cell outer membrane</location>
    </subcellularLocation>
</comment>
<accession>A0A512JJA6</accession>
<sequence length="876" mass="96643">MQLRPGKGFGDPLRKVADITVQAGLALLLLTGAITTGASQALAQSALENKLAAASKPKGNERLLVEAAELIYDNDNNTVTARGNAELHYGSRTLQADRVRYDRTTSRVFAEGNVRLTDETGSVVTGERMELTDDFKSGFIDSLRIQTTVQSKGQPLRTRISAPRAERIGGEQTSFDYATYTACEPCKDHPERPPLWQIKAAKIIQNSETHTIYYEDSSLEIGGIPVAYLPYFESADPSVKRKTGFLTPRFITSTAIGTGAGIPYFINLDPSYDLTITPTFVSRQGLLGQAEYRQRFDTGQFSIRLSGISQTTPSAFLPSPLGAADRDFRGSVESKGRFYINDRWRMGWDVVGVTDKWFLDNYRIRNQSVTTDFFREAVSTAYLIGQGDRSWFEARGYYFKSLSSFDWQKEQPVVAPVIDYDKRINGPGVLGGELRLQTNLTSLTRDATDFQGIPRTTAYVFSPTVGGLNYPLYETCSTFTRSTCLVRGLAGTDTRLSAQASWRRTFIDDYGMAWTPFTYLRADSFFVSPSLSGYQNANVSSIASVNDGAVSRVMPAIGIDWRYPFVSDFGALGVHTIEPIGQVIVRPSETRIGRLPNEDAQSLVFDDTSLFEWDKFSGYDRVEGGVRANVGGQYSVVTPSGWYANLMAGESIAIAGVNSFRRGDIANVGLDSGLENQYSDFVGRAQVSPNKNISFIARTRLAQNDFSLNRFEAGIIARFAPFLPLDTSVFYSYYGAQPALGFNHRREGVTASATYHITPNWFVSGSVLFDLTRYLDNRDFYNDALTSYLANPVGPPPVYTPGDRFFMTGLSLGGGYQDECTTVSLNYINSPIATALGTREKNQTVLLRIELKTLGEADLKQNVNTVTTADGISAVR</sequence>